<evidence type="ECO:0000313" key="3">
    <source>
        <dbReference type="EMBL" id="EMI54998.1"/>
    </source>
</evidence>
<keyword evidence="2" id="KW-0812">Transmembrane</keyword>
<evidence type="ECO:0000256" key="1">
    <source>
        <dbReference type="SAM" id="MobiDB-lite"/>
    </source>
</evidence>
<protein>
    <submittedName>
        <fullName evidence="3">Putative membrane protein</fullName>
    </submittedName>
</protein>
<gene>
    <name evidence="3" type="ORF">RSSM_03562</name>
</gene>
<reference evidence="3 4" key="1">
    <citation type="journal article" date="2013" name="Mar. Genomics">
        <title>Expression of sulfatases in Rhodopirellula baltica and the diversity of sulfatases in the genus Rhodopirellula.</title>
        <authorList>
            <person name="Wegner C.E."/>
            <person name="Richter-Heitmann T."/>
            <person name="Klindworth A."/>
            <person name="Klockow C."/>
            <person name="Richter M."/>
            <person name="Achstetter T."/>
            <person name="Glockner F.O."/>
            <person name="Harder J."/>
        </authorList>
    </citation>
    <scope>NUCLEOTIDE SEQUENCE [LARGE SCALE GENOMIC DNA]</scope>
    <source>
        <strain evidence="3 4">SM41</strain>
    </source>
</reference>
<evidence type="ECO:0000313" key="4">
    <source>
        <dbReference type="Proteomes" id="UP000011885"/>
    </source>
</evidence>
<keyword evidence="4" id="KW-1185">Reference proteome</keyword>
<feature type="transmembrane region" description="Helical" evidence="2">
    <location>
        <begin position="114"/>
        <end position="135"/>
    </location>
</feature>
<feature type="transmembrane region" description="Helical" evidence="2">
    <location>
        <begin position="195"/>
        <end position="211"/>
    </location>
</feature>
<organism evidence="3 4">
    <name type="scientific">Rhodopirellula sallentina SM41</name>
    <dbReference type="NCBI Taxonomy" id="1263870"/>
    <lineage>
        <taxon>Bacteria</taxon>
        <taxon>Pseudomonadati</taxon>
        <taxon>Planctomycetota</taxon>
        <taxon>Planctomycetia</taxon>
        <taxon>Pirellulales</taxon>
        <taxon>Pirellulaceae</taxon>
        <taxon>Rhodopirellula</taxon>
    </lineage>
</organism>
<feature type="transmembrane region" description="Helical" evidence="2">
    <location>
        <begin position="141"/>
        <end position="163"/>
    </location>
</feature>
<accession>M5UG62</accession>
<feature type="transmembrane region" description="Helical" evidence="2">
    <location>
        <begin position="274"/>
        <end position="294"/>
    </location>
</feature>
<feature type="transmembrane region" description="Helical" evidence="2">
    <location>
        <begin position="223"/>
        <end position="248"/>
    </location>
</feature>
<keyword evidence="2" id="KW-1133">Transmembrane helix</keyword>
<name>M5UG62_9BACT</name>
<sequence length="363" mass="39722">MERVARAMLDSREMLNHDGDHQKQPGERETPSSRVPVAALLSVLSLDAVLVAAAWQQLLMRSFCQRSASWPEMIALSTTVWLIYVADRLLDASRLDRSRPHTLRHAFYLRHRRLFFAAWVAVLLADTFVVVRFLSPEVLRSGLVLAAAVLVYGAGVHFPSSLVERNLATDRNPATRRKFASKGFRRERRTIPKEFRVGVLFALGVSLTAWADRVFVAETVGDGATLLSLGAATVGMAILFCVNCVLVARYERYLDEAQSFASIATRSENGVTRLMNRSLGVFAFVIALPIAALLGVPTPVGAAILIAAMGLAVIAIAAGDHETRRSSVNRNQGAMLANTIFDVRGVWVDAVLWTPPAVILCCV</sequence>
<feature type="compositionally biased region" description="Basic and acidic residues" evidence="1">
    <location>
        <begin position="14"/>
        <end position="31"/>
    </location>
</feature>
<dbReference type="EMBL" id="ANOH01000236">
    <property type="protein sequence ID" value="EMI54998.1"/>
    <property type="molecule type" value="Genomic_DNA"/>
</dbReference>
<dbReference type="Proteomes" id="UP000011885">
    <property type="component" value="Unassembled WGS sequence"/>
</dbReference>
<keyword evidence="2" id="KW-0472">Membrane</keyword>
<proteinExistence type="predicted"/>
<dbReference type="PATRIC" id="fig|1263870.3.peg.3785"/>
<feature type="region of interest" description="Disordered" evidence="1">
    <location>
        <begin position="14"/>
        <end position="33"/>
    </location>
</feature>
<comment type="caution">
    <text evidence="3">The sequence shown here is derived from an EMBL/GenBank/DDBJ whole genome shotgun (WGS) entry which is preliminary data.</text>
</comment>
<feature type="transmembrane region" description="Helical" evidence="2">
    <location>
        <begin position="300"/>
        <end position="319"/>
    </location>
</feature>
<evidence type="ECO:0000256" key="2">
    <source>
        <dbReference type="SAM" id="Phobius"/>
    </source>
</evidence>
<dbReference type="AlphaFoldDB" id="M5UG62"/>